<reference evidence="1 2" key="1">
    <citation type="submission" date="2019-04" db="EMBL/GenBank/DDBJ databases">
        <title>Microbes associate with the intestines of laboratory mice.</title>
        <authorList>
            <person name="Navarre W."/>
            <person name="Wong E."/>
            <person name="Huang K.C."/>
            <person name="Tropini C."/>
            <person name="Ng K."/>
            <person name="Yu B."/>
        </authorList>
    </citation>
    <scope>NUCLEOTIDE SEQUENCE [LARGE SCALE GENOMIC DNA]</scope>
    <source>
        <strain evidence="1 2">NM87_A27A</strain>
    </source>
</reference>
<sequence>MYELGGMMRRITRAILPGILVAGLLVVGGCGSSNGEASAGSFNGPWGLQYRDAYDKATSEEIRSILIDEKITDAEYDQVLQLYSDCLGTRGYTLLMEGADIGVKAPHADSERMQSDIQDCDTSTGFAAIEYLYQMTGEKAQSKTVEALVTCLQRHGLADSTMTVDEYKRIYEDEELDKQMFGKYFDEGNPEYDAEKAKEYWACQANSGS</sequence>
<evidence type="ECO:0000313" key="2">
    <source>
        <dbReference type="Proteomes" id="UP000306798"/>
    </source>
</evidence>
<dbReference type="Proteomes" id="UP000306798">
    <property type="component" value="Unassembled WGS sequence"/>
</dbReference>
<dbReference type="EMBL" id="SSTF01000010">
    <property type="protein sequence ID" value="THG26136.1"/>
    <property type="molecule type" value="Genomic_DNA"/>
</dbReference>
<organism evidence="1 2">
    <name type="scientific">Bifidobacterium pseudolongum</name>
    <dbReference type="NCBI Taxonomy" id="1694"/>
    <lineage>
        <taxon>Bacteria</taxon>
        <taxon>Bacillati</taxon>
        <taxon>Actinomycetota</taxon>
        <taxon>Actinomycetes</taxon>
        <taxon>Bifidobacteriales</taxon>
        <taxon>Bifidobacteriaceae</taxon>
        <taxon>Bifidobacterium</taxon>
    </lineage>
</organism>
<dbReference type="AlphaFoldDB" id="A0A4S4FBE2"/>
<dbReference type="RefSeq" id="WP_136511209.1">
    <property type="nucleotide sequence ID" value="NZ_SSTF01000010.1"/>
</dbReference>
<name>A0A4S4FBE2_9BIFI</name>
<evidence type="ECO:0000313" key="1">
    <source>
        <dbReference type="EMBL" id="THG26136.1"/>
    </source>
</evidence>
<gene>
    <name evidence="1" type="ORF">E5991_04245</name>
</gene>
<protein>
    <submittedName>
        <fullName evidence="1">Uncharacterized protein</fullName>
    </submittedName>
</protein>
<comment type="caution">
    <text evidence="1">The sequence shown here is derived from an EMBL/GenBank/DDBJ whole genome shotgun (WGS) entry which is preliminary data.</text>
</comment>
<accession>A0A4S4FBE2</accession>
<proteinExistence type="predicted"/>